<sequence length="85" mass="9522">MAKLLATGSKSKMSKMAANLAEEARDQSFSEKDLGKHKRGRVPKTISNDFETTSPSKRKMQPREGPSTKKKLRREAHEVILALEP</sequence>
<feature type="region of interest" description="Disordered" evidence="1">
    <location>
        <begin position="1"/>
        <end position="85"/>
    </location>
</feature>
<feature type="compositionally biased region" description="Polar residues" evidence="1">
    <location>
        <begin position="45"/>
        <end position="55"/>
    </location>
</feature>
<evidence type="ECO:0000313" key="2">
    <source>
        <dbReference type="EMBL" id="CAG7828923.1"/>
    </source>
</evidence>
<evidence type="ECO:0000256" key="1">
    <source>
        <dbReference type="SAM" id="MobiDB-lite"/>
    </source>
</evidence>
<feature type="non-terminal residue" evidence="2">
    <location>
        <position position="1"/>
    </location>
</feature>
<reference evidence="2" key="1">
    <citation type="submission" date="2021-06" db="EMBL/GenBank/DDBJ databases">
        <authorList>
            <person name="Hodson N. C."/>
            <person name="Mongue J. A."/>
            <person name="Jaron S. K."/>
        </authorList>
    </citation>
    <scope>NUCLEOTIDE SEQUENCE</scope>
</reference>
<feature type="compositionally biased region" description="Basic and acidic residues" evidence="1">
    <location>
        <begin position="22"/>
        <end position="34"/>
    </location>
</feature>
<gene>
    <name evidence="2" type="ORF">AFUS01_LOCUS38816</name>
</gene>
<dbReference type="EMBL" id="CAJVCH010549362">
    <property type="protein sequence ID" value="CAG7828923.1"/>
    <property type="molecule type" value="Genomic_DNA"/>
</dbReference>
<protein>
    <submittedName>
        <fullName evidence="2">Uncharacterized protein</fullName>
    </submittedName>
</protein>
<dbReference type="AlphaFoldDB" id="A0A8J2LCH3"/>
<comment type="caution">
    <text evidence="2">The sequence shown here is derived from an EMBL/GenBank/DDBJ whole genome shotgun (WGS) entry which is preliminary data.</text>
</comment>
<dbReference type="Proteomes" id="UP000708208">
    <property type="component" value="Unassembled WGS sequence"/>
</dbReference>
<keyword evidence="3" id="KW-1185">Reference proteome</keyword>
<name>A0A8J2LCH3_9HEXA</name>
<evidence type="ECO:0000313" key="3">
    <source>
        <dbReference type="Proteomes" id="UP000708208"/>
    </source>
</evidence>
<organism evidence="2 3">
    <name type="scientific">Allacma fusca</name>
    <dbReference type="NCBI Taxonomy" id="39272"/>
    <lineage>
        <taxon>Eukaryota</taxon>
        <taxon>Metazoa</taxon>
        <taxon>Ecdysozoa</taxon>
        <taxon>Arthropoda</taxon>
        <taxon>Hexapoda</taxon>
        <taxon>Collembola</taxon>
        <taxon>Symphypleona</taxon>
        <taxon>Sminthuridae</taxon>
        <taxon>Allacma</taxon>
    </lineage>
</organism>
<accession>A0A8J2LCH3</accession>
<proteinExistence type="predicted"/>